<dbReference type="EMBL" id="CP074371">
    <property type="protein sequence ID" value="QVI20193.1"/>
    <property type="molecule type" value="Genomic_DNA"/>
</dbReference>
<feature type="region of interest" description="Disordered" evidence="1">
    <location>
        <begin position="1"/>
        <end position="41"/>
    </location>
</feature>
<accession>A0ABX8CJN9</accession>
<dbReference type="Proteomes" id="UP000683310">
    <property type="component" value="Chromosome"/>
</dbReference>
<organism evidence="2 3">
    <name type="scientific">Nocardia tengchongensis</name>
    <dbReference type="NCBI Taxonomy" id="2055889"/>
    <lineage>
        <taxon>Bacteria</taxon>
        <taxon>Bacillati</taxon>
        <taxon>Actinomycetota</taxon>
        <taxon>Actinomycetes</taxon>
        <taxon>Mycobacteriales</taxon>
        <taxon>Nocardiaceae</taxon>
        <taxon>Nocardia</taxon>
    </lineage>
</organism>
<feature type="compositionally biased region" description="Basic and acidic residues" evidence="1">
    <location>
        <begin position="395"/>
        <end position="404"/>
    </location>
</feature>
<evidence type="ECO:0000256" key="1">
    <source>
        <dbReference type="SAM" id="MobiDB-lite"/>
    </source>
</evidence>
<evidence type="ECO:0000313" key="2">
    <source>
        <dbReference type="EMBL" id="QVI20193.1"/>
    </source>
</evidence>
<feature type="compositionally biased region" description="Low complexity" evidence="1">
    <location>
        <begin position="305"/>
        <end position="316"/>
    </location>
</feature>
<feature type="region of interest" description="Disordered" evidence="1">
    <location>
        <begin position="262"/>
        <end position="316"/>
    </location>
</feature>
<gene>
    <name evidence="2" type="ORF">KHQ06_28820</name>
</gene>
<protein>
    <recommendedName>
        <fullName evidence="4">ESX-1 secretion-associated protein EspA/EspE-like domain-containing protein</fullName>
    </recommendedName>
</protein>
<feature type="compositionally biased region" description="Pro residues" evidence="1">
    <location>
        <begin position="32"/>
        <end position="41"/>
    </location>
</feature>
<evidence type="ECO:0008006" key="4">
    <source>
        <dbReference type="Google" id="ProtNLM"/>
    </source>
</evidence>
<feature type="compositionally biased region" description="Polar residues" evidence="1">
    <location>
        <begin position="116"/>
        <end position="125"/>
    </location>
</feature>
<proteinExistence type="predicted"/>
<feature type="compositionally biased region" description="Polar residues" evidence="1">
    <location>
        <begin position="366"/>
        <end position="381"/>
    </location>
</feature>
<feature type="region of interest" description="Disordered" evidence="1">
    <location>
        <begin position="344"/>
        <end position="404"/>
    </location>
</feature>
<sequence length="404" mass="39115">MRPSDSGVIGVGPAGPDTSAPRVDSVEVGSPSPIPDLPPLPADPVGDLMKGLAVPAVPGLDALFAPFLQLLQSFGTGVLGQLNPATLLSAGSTVIEAAVQVGGGALDTVESLWQGKASQSAQESGRQAGAHGQETTQRGFDLSAITDQAAAVVERGNIQLHAIAQAFTAEATALAPLIVTPLGQTTLIASATRHLGEAVAVANATHGELSVCTAQVQGLIGQLVGQGGGPNPAEVAQALAQNVGQPILEQVRELLESGLLAVTPDDTAKNEPTGRLPDTSTAGLGGGGGGLGSGGGPGGLGGGLPSTPGPGSSIPGGKLATPANPFGAGAAGIPGLGGPAGSGFLGSPAAAGRGGAGEAQHGRTVQPHQSPTAESELTGNLGTFAPGVIGDIEEPGDRGDADQV</sequence>
<feature type="region of interest" description="Disordered" evidence="1">
    <location>
        <begin position="116"/>
        <end position="136"/>
    </location>
</feature>
<reference evidence="2 3" key="1">
    <citation type="submission" date="2021-04" db="EMBL/GenBank/DDBJ databases">
        <title>Nocardia tengchongensis.</title>
        <authorList>
            <person name="Zhuang k."/>
            <person name="Ran Y."/>
            <person name="Li W."/>
        </authorList>
    </citation>
    <scope>NUCLEOTIDE SEQUENCE [LARGE SCALE GENOMIC DNA]</scope>
    <source>
        <strain evidence="2 3">CFH S0057</strain>
    </source>
</reference>
<feature type="compositionally biased region" description="Gly residues" evidence="1">
    <location>
        <begin position="283"/>
        <end position="304"/>
    </location>
</feature>
<evidence type="ECO:0000313" key="3">
    <source>
        <dbReference type="Proteomes" id="UP000683310"/>
    </source>
</evidence>
<keyword evidence="3" id="KW-1185">Reference proteome</keyword>
<name>A0ABX8CJN9_9NOCA</name>